<dbReference type="GO" id="GO:0004385">
    <property type="term" value="F:GMP kinase activity"/>
    <property type="evidence" value="ECO:0007669"/>
    <property type="project" value="UniProtKB-EC"/>
</dbReference>
<keyword evidence="3 7" id="KW-0808">Transferase</keyword>
<dbReference type="InterPro" id="IPR020590">
    <property type="entry name" value="Guanylate_kinase_CS"/>
</dbReference>
<dbReference type="Pfam" id="PF00625">
    <property type="entry name" value="Guanylate_kin"/>
    <property type="match status" value="1"/>
</dbReference>
<dbReference type="OrthoDB" id="1033810at2"/>
<proteinExistence type="inferred from homology"/>
<dbReference type="KEGG" id="piv:NCTC13079_00403"/>
<dbReference type="GO" id="GO:0005829">
    <property type="term" value="C:cytosol"/>
    <property type="evidence" value="ECO:0007669"/>
    <property type="project" value="TreeGrafter"/>
</dbReference>
<evidence type="ECO:0000256" key="4">
    <source>
        <dbReference type="ARBA" id="ARBA00022777"/>
    </source>
</evidence>
<dbReference type="InterPro" id="IPR008145">
    <property type="entry name" value="GK/Ca_channel_bsu"/>
</dbReference>
<sequence>MLFVIQGPSGSGKTTQAEFLAERPDFFRLITATTRPPRPGEIDGADYYFLSAEAFSKKKCAGALLATTEIHGACYGIPKTDLDALVQDKNRHAVVVLDDTGAKEVQAMGAKRICFVIEEKARTQRLLARKENGRFLPERIDNRRCDLIVDASGREDAIRQTIETYVEGVLTRI</sequence>
<organism evidence="7 8">
    <name type="scientific">Aedoeadaptatus ivorii</name>
    <dbReference type="NCBI Taxonomy" id="54006"/>
    <lineage>
        <taxon>Bacteria</taxon>
        <taxon>Bacillati</taxon>
        <taxon>Bacillota</taxon>
        <taxon>Tissierellia</taxon>
        <taxon>Tissierellales</taxon>
        <taxon>Peptoniphilaceae</taxon>
        <taxon>Aedoeadaptatus</taxon>
    </lineage>
</organism>
<dbReference type="SUPFAM" id="SSF52540">
    <property type="entry name" value="P-loop containing nucleoside triphosphate hydrolases"/>
    <property type="match status" value="1"/>
</dbReference>
<keyword evidence="4 7" id="KW-0418">Kinase</keyword>
<accession>A0A448V0B8</accession>
<dbReference type="AlphaFoldDB" id="A0A448V0B8"/>
<dbReference type="SMART" id="SM00072">
    <property type="entry name" value="GuKc"/>
    <property type="match status" value="1"/>
</dbReference>
<dbReference type="Gene3D" id="3.40.50.300">
    <property type="entry name" value="P-loop containing nucleotide triphosphate hydrolases"/>
    <property type="match status" value="1"/>
</dbReference>
<evidence type="ECO:0000256" key="1">
    <source>
        <dbReference type="ARBA" id="ARBA00003531"/>
    </source>
</evidence>
<comment type="function">
    <text evidence="1">Essential for recycling GMP and indirectly, cGMP.</text>
</comment>
<dbReference type="PROSITE" id="PS00856">
    <property type="entry name" value="GUANYLATE_KINASE_1"/>
    <property type="match status" value="1"/>
</dbReference>
<reference evidence="7 8" key="1">
    <citation type="submission" date="2018-12" db="EMBL/GenBank/DDBJ databases">
        <authorList>
            <consortium name="Pathogen Informatics"/>
        </authorList>
    </citation>
    <scope>NUCLEOTIDE SEQUENCE [LARGE SCALE GENOMIC DNA]</scope>
    <source>
        <strain evidence="7 8">NCTC13079</strain>
    </source>
</reference>
<dbReference type="PROSITE" id="PS50052">
    <property type="entry name" value="GUANYLATE_KINASE_2"/>
    <property type="match status" value="1"/>
</dbReference>
<comment type="catalytic activity">
    <reaction evidence="5">
        <text>GMP + ATP = GDP + ADP</text>
        <dbReference type="Rhea" id="RHEA:20780"/>
        <dbReference type="ChEBI" id="CHEBI:30616"/>
        <dbReference type="ChEBI" id="CHEBI:58115"/>
        <dbReference type="ChEBI" id="CHEBI:58189"/>
        <dbReference type="ChEBI" id="CHEBI:456216"/>
        <dbReference type="EC" id="2.7.4.8"/>
    </reaction>
</comment>
<gene>
    <name evidence="7" type="primary">gmk_1</name>
    <name evidence="7" type="ORF">NCTC13079_00403</name>
</gene>
<dbReference type="InterPro" id="IPR008144">
    <property type="entry name" value="Guanylate_kin-like_dom"/>
</dbReference>
<keyword evidence="8" id="KW-1185">Reference proteome</keyword>
<evidence type="ECO:0000313" key="7">
    <source>
        <dbReference type="EMBL" id="VEJ34939.1"/>
    </source>
</evidence>
<dbReference type="CDD" id="cd00071">
    <property type="entry name" value="GMPK"/>
    <property type="match status" value="1"/>
</dbReference>
<comment type="similarity">
    <text evidence="2">Belongs to the guanylate kinase family.</text>
</comment>
<dbReference type="EMBL" id="LR134523">
    <property type="protein sequence ID" value="VEJ34939.1"/>
    <property type="molecule type" value="Genomic_DNA"/>
</dbReference>
<name>A0A448V0B8_9FIRM</name>
<dbReference type="PANTHER" id="PTHR23117:SF13">
    <property type="entry name" value="GUANYLATE KINASE"/>
    <property type="match status" value="1"/>
</dbReference>
<evidence type="ECO:0000256" key="2">
    <source>
        <dbReference type="ARBA" id="ARBA00005790"/>
    </source>
</evidence>
<evidence type="ECO:0000256" key="5">
    <source>
        <dbReference type="ARBA" id="ARBA00048594"/>
    </source>
</evidence>
<evidence type="ECO:0000259" key="6">
    <source>
        <dbReference type="PROSITE" id="PS50052"/>
    </source>
</evidence>
<evidence type="ECO:0000256" key="3">
    <source>
        <dbReference type="ARBA" id="ARBA00022679"/>
    </source>
</evidence>
<dbReference type="InterPro" id="IPR027417">
    <property type="entry name" value="P-loop_NTPase"/>
</dbReference>
<dbReference type="PANTHER" id="PTHR23117">
    <property type="entry name" value="GUANYLATE KINASE-RELATED"/>
    <property type="match status" value="1"/>
</dbReference>
<dbReference type="EC" id="2.7.4.8" evidence="7"/>
<protein>
    <submittedName>
        <fullName evidence="7">Guanylate kinase</fullName>
        <ecNumber evidence="7">2.7.4.8</ecNumber>
    </submittedName>
</protein>
<dbReference type="RefSeq" id="WP_126464854.1">
    <property type="nucleotide sequence ID" value="NZ_LR134523.1"/>
</dbReference>
<feature type="domain" description="Guanylate kinase-like" evidence="6">
    <location>
        <begin position="1"/>
        <end position="173"/>
    </location>
</feature>
<evidence type="ECO:0000313" key="8">
    <source>
        <dbReference type="Proteomes" id="UP000269544"/>
    </source>
</evidence>
<dbReference type="Proteomes" id="UP000269544">
    <property type="component" value="Chromosome"/>
</dbReference>